<evidence type="ECO:0000256" key="3">
    <source>
        <dbReference type="ARBA" id="ARBA00005822"/>
    </source>
</evidence>
<dbReference type="Gene3D" id="2.60.40.150">
    <property type="entry name" value="C2 domain"/>
    <property type="match status" value="1"/>
</dbReference>
<dbReference type="SUPFAM" id="SSF49562">
    <property type="entry name" value="C2 domain (Calcium/lipid-binding domain, CaLB)"/>
    <property type="match status" value="1"/>
</dbReference>
<dbReference type="PROSITE" id="PS50004">
    <property type="entry name" value="C2"/>
    <property type="match status" value="1"/>
</dbReference>
<dbReference type="PANTHER" id="PTHR21351">
    <property type="entry name" value="BARDET-BIEDL SYNDROME PROTEIN 5"/>
    <property type="match status" value="1"/>
</dbReference>
<keyword evidence="9" id="KW-1185">Reference proteome</keyword>
<reference evidence="10" key="1">
    <citation type="submission" date="2024-02" db="UniProtKB">
        <authorList>
            <consortium name="WormBaseParasite"/>
        </authorList>
    </citation>
    <scope>IDENTIFICATION</scope>
</reference>
<evidence type="ECO:0000256" key="5">
    <source>
        <dbReference type="ARBA" id="ARBA00023069"/>
    </source>
</evidence>
<dbReference type="InterPro" id="IPR014003">
    <property type="entry name" value="BBS5_PH"/>
</dbReference>
<comment type="subcellular location">
    <subcellularLocation>
        <location evidence="1">Cell projection</location>
        <location evidence="1">Cilium</location>
    </subcellularLocation>
    <subcellularLocation>
        <location evidence="2">Cytoplasm</location>
        <location evidence="2">Cytoskeleton</location>
    </subcellularLocation>
</comment>
<proteinExistence type="inferred from homology"/>
<evidence type="ECO:0000259" key="8">
    <source>
        <dbReference type="PROSITE" id="PS50004"/>
    </source>
</evidence>
<keyword evidence="4" id="KW-0963">Cytoplasm</keyword>
<dbReference type="Proteomes" id="UP000035681">
    <property type="component" value="Unplaced"/>
</dbReference>
<dbReference type="SMART" id="SM00239">
    <property type="entry name" value="C2"/>
    <property type="match status" value="1"/>
</dbReference>
<dbReference type="GO" id="GO:0060271">
    <property type="term" value="P:cilium assembly"/>
    <property type="evidence" value="ECO:0007669"/>
    <property type="project" value="TreeGrafter"/>
</dbReference>
<dbReference type="AlphaFoldDB" id="A0AAF5D2W3"/>
<organism evidence="9 10">
    <name type="scientific">Strongyloides stercoralis</name>
    <name type="common">Threadworm</name>
    <dbReference type="NCBI Taxonomy" id="6248"/>
    <lineage>
        <taxon>Eukaryota</taxon>
        <taxon>Metazoa</taxon>
        <taxon>Ecdysozoa</taxon>
        <taxon>Nematoda</taxon>
        <taxon>Chromadorea</taxon>
        <taxon>Rhabditida</taxon>
        <taxon>Tylenchina</taxon>
        <taxon>Panagrolaimomorpha</taxon>
        <taxon>Strongyloidoidea</taxon>
        <taxon>Strongyloididae</taxon>
        <taxon>Strongyloides</taxon>
    </lineage>
</organism>
<evidence type="ECO:0000256" key="6">
    <source>
        <dbReference type="ARBA" id="ARBA00023212"/>
    </source>
</evidence>
<dbReference type="Pfam" id="PF07289">
    <property type="entry name" value="BBL5"/>
    <property type="match status" value="1"/>
</dbReference>
<dbReference type="InterPro" id="IPR006606">
    <property type="entry name" value="BBL5"/>
</dbReference>
<evidence type="ECO:0000256" key="4">
    <source>
        <dbReference type="ARBA" id="ARBA00022490"/>
    </source>
</evidence>
<dbReference type="SMART" id="SM00683">
    <property type="entry name" value="DM16"/>
    <property type="match status" value="2"/>
</dbReference>
<keyword evidence="7" id="KW-0966">Cell projection</keyword>
<accession>A0AAF5D2W3</accession>
<dbReference type="PANTHER" id="PTHR21351:SF0">
    <property type="entry name" value="BARDET-BIEDL SYNDROME 5 PROTEIN"/>
    <property type="match status" value="1"/>
</dbReference>
<comment type="similarity">
    <text evidence="3">Belongs to the BBS5 family.</text>
</comment>
<dbReference type="InterPro" id="IPR000008">
    <property type="entry name" value="C2_dom"/>
</dbReference>
<dbReference type="GO" id="GO:0034464">
    <property type="term" value="C:BBSome"/>
    <property type="evidence" value="ECO:0007669"/>
    <property type="project" value="InterPro"/>
</dbReference>
<feature type="domain" description="C2" evidence="8">
    <location>
        <begin position="111"/>
        <end position="242"/>
    </location>
</feature>
<keyword evidence="5" id="KW-0969">Cilium</keyword>
<protein>
    <submittedName>
        <fullName evidence="10">Bardet-Biedl syndrome 5 protein homolog</fullName>
    </submittedName>
</protein>
<evidence type="ECO:0000313" key="10">
    <source>
        <dbReference type="WBParaSite" id="TCONS_00004868.p1"/>
    </source>
</evidence>
<name>A0AAF5D2W3_STRER</name>
<sequence length="654" mass="75511">MENLFYYLEKIFNLIEENLSTRLREFALQKLWNLTEYYIKDSLIIGQSIKYYDQMESACYHICQLLKVVWNTEESQLYKELKINKTPTEDLILQYYIRLGDRTINTSITDKTQTLTLRIGYVPMTGQQILLSMLIIKANNVPILDIFSKSSDPYVRIELMPRYFFPLESYPSPTTEIRQKTLNPKWNQFFRMTIAESKFFINGACLRISILDHDVVLFNDIAGEAFIPLSTIPKMAGSEIKNLPKQIIIPILPVSNNQYGIEFMILKDRIHDNVAKEFCDYELYIKNYHMLPPLCNDDNEFRTEAIKTNFVYDGIWQDRDICFDLESRLLRLIPGEILIEKIENVEDTKGNNGDKGILKITNIRLIWSATSMTRINLSIGFNSVNGVTTRIANSRVRGQAESLYLMAKNASTRFEFIFTCVNPSQTKLFTTVIGIHRAYETSKLYRELKMRGVLLSEGNLNLLPQENLIEKIDGVWNLSSEQGNLGVMTLTNIRVVWYSSINVCYNVSIPYLQLRSARIRDSKFGLALVIETSIQSGDYILGFRVDSFEKLESISKSIQVLHRAYVDKPIFGVQYKKDRPQTPQTAIENEPTIDDINEIDEKPVRMDAFAAYFSDGVTKNIQPRPPVFSEELGVAVEQLKEGFTMEDLWNINVD</sequence>
<evidence type="ECO:0000256" key="7">
    <source>
        <dbReference type="ARBA" id="ARBA00023273"/>
    </source>
</evidence>
<dbReference type="GO" id="GO:0032266">
    <property type="term" value="F:phosphatidylinositol-3-phosphate binding"/>
    <property type="evidence" value="ECO:0007669"/>
    <property type="project" value="TreeGrafter"/>
</dbReference>
<evidence type="ECO:0000256" key="1">
    <source>
        <dbReference type="ARBA" id="ARBA00004138"/>
    </source>
</evidence>
<evidence type="ECO:0000256" key="2">
    <source>
        <dbReference type="ARBA" id="ARBA00004245"/>
    </source>
</evidence>
<dbReference type="Pfam" id="PF00168">
    <property type="entry name" value="C2"/>
    <property type="match status" value="1"/>
</dbReference>
<dbReference type="GO" id="GO:0036064">
    <property type="term" value="C:ciliary basal body"/>
    <property type="evidence" value="ECO:0007669"/>
    <property type="project" value="TreeGrafter"/>
</dbReference>
<keyword evidence="6" id="KW-0206">Cytoskeleton</keyword>
<dbReference type="WBParaSite" id="TCONS_00004868.p1">
    <property type="protein sequence ID" value="TCONS_00004868.p1"/>
    <property type="gene ID" value="XLOC_003032"/>
</dbReference>
<dbReference type="InterPro" id="IPR035892">
    <property type="entry name" value="C2_domain_sf"/>
</dbReference>
<evidence type="ECO:0000313" key="9">
    <source>
        <dbReference type="Proteomes" id="UP000035681"/>
    </source>
</evidence>